<dbReference type="HOGENOM" id="CLU_3185810_0_0_3"/>
<comment type="caution">
    <text evidence="1">The sequence shown here is derived from an EMBL/GenBank/DDBJ whole genome shotgun (WGS) entry which is preliminary data.</text>
</comment>
<dbReference type="AlphaFoldDB" id="I4HBZ7"/>
<dbReference type="EMBL" id="CAIM01000470">
    <property type="protein sequence ID" value="CCI19571.1"/>
    <property type="molecule type" value="Genomic_DNA"/>
</dbReference>
<evidence type="ECO:0000313" key="2">
    <source>
        <dbReference type="Proteomes" id="UP000003613"/>
    </source>
</evidence>
<proteinExistence type="predicted"/>
<name>I4HBZ7_MICAE</name>
<dbReference type="Proteomes" id="UP000003613">
    <property type="component" value="Unassembled WGS sequence"/>
</dbReference>
<gene>
    <name evidence="1" type="ORF">MICAF_5210003</name>
</gene>
<protein>
    <submittedName>
        <fullName evidence="1">Uncharacterized protein</fullName>
    </submittedName>
</protein>
<sequence>MRQRLLGDNHPHFDNIQHNQWSCWVSFLNPTYETEDAVLTVIGMIE</sequence>
<reference evidence="1 2" key="1">
    <citation type="submission" date="2012-04" db="EMBL/GenBank/DDBJ databases">
        <authorList>
            <person name="Genoscope - CEA"/>
        </authorList>
    </citation>
    <scope>NUCLEOTIDE SEQUENCE [LARGE SCALE GENOMIC DNA]</scope>
    <source>
        <strain evidence="1 2">9807</strain>
    </source>
</reference>
<accession>I4HBZ7</accession>
<organism evidence="1 2">
    <name type="scientific">Microcystis aeruginosa PCC 9807</name>
    <dbReference type="NCBI Taxonomy" id="1160283"/>
    <lineage>
        <taxon>Bacteria</taxon>
        <taxon>Bacillati</taxon>
        <taxon>Cyanobacteriota</taxon>
        <taxon>Cyanophyceae</taxon>
        <taxon>Oscillatoriophycideae</taxon>
        <taxon>Chroococcales</taxon>
        <taxon>Microcystaceae</taxon>
        <taxon>Microcystis</taxon>
    </lineage>
</organism>
<evidence type="ECO:0000313" key="1">
    <source>
        <dbReference type="EMBL" id="CCI19571.1"/>
    </source>
</evidence>